<feature type="transmembrane region" description="Helical" evidence="1">
    <location>
        <begin position="48"/>
        <end position="66"/>
    </location>
</feature>
<feature type="transmembrane region" description="Helical" evidence="1">
    <location>
        <begin position="72"/>
        <end position="89"/>
    </location>
</feature>
<organism evidence="2 3">
    <name type="scientific">Candidatus Nitrospira kreftii</name>
    <dbReference type="NCBI Taxonomy" id="2652173"/>
    <lineage>
        <taxon>Bacteria</taxon>
        <taxon>Pseudomonadati</taxon>
        <taxon>Nitrospirota</taxon>
        <taxon>Nitrospiria</taxon>
        <taxon>Nitrospirales</taxon>
        <taxon>Nitrospiraceae</taxon>
        <taxon>Nitrospira</taxon>
    </lineage>
</organism>
<dbReference type="EMBL" id="CP047423">
    <property type="protein sequence ID" value="QPD04942.1"/>
    <property type="molecule type" value="Genomic_DNA"/>
</dbReference>
<dbReference type="Proteomes" id="UP000593737">
    <property type="component" value="Chromosome"/>
</dbReference>
<keyword evidence="1" id="KW-0472">Membrane</keyword>
<accession>A0A7S8FFQ0</accession>
<evidence type="ECO:0000313" key="3">
    <source>
        <dbReference type="Proteomes" id="UP000593737"/>
    </source>
</evidence>
<protein>
    <submittedName>
        <fullName evidence="2">Uncharacterized protein</fullName>
    </submittedName>
</protein>
<keyword evidence="1" id="KW-1133">Transmembrane helix</keyword>
<reference evidence="2 3" key="1">
    <citation type="journal article" date="2020" name="ISME J.">
        <title>Enrichment and physiological characterization of a novel comammox Nitrospira indicates ammonium inhibition of complete nitrification.</title>
        <authorList>
            <person name="Sakoula D."/>
            <person name="Koch H."/>
            <person name="Frank J."/>
            <person name="Jetten M.S.M."/>
            <person name="van Kessel M.A.H.J."/>
            <person name="Lucker S."/>
        </authorList>
    </citation>
    <scope>NUCLEOTIDE SEQUENCE [LARGE SCALE GENOMIC DNA]</scope>
    <source>
        <strain evidence="2">Comreactor17</strain>
    </source>
</reference>
<dbReference type="KEGG" id="nkf:Nkreftii_002716"/>
<dbReference type="AlphaFoldDB" id="A0A7S8FFQ0"/>
<evidence type="ECO:0000313" key="2">
    <source>
        <dbReference type="EMBL" id="QPD04942.1"/>
    </source>
</evidence>
<feature type="transmembrane region" description="Helical" evidence="1">
    <location>
        <begin position="101"/>
        <end position="120"/>
    </location>
</feature>
<name>A0A7S8FFQ0_9BACT</name>
<sequence>MFLPRRRQRGRCSWGVRGCRETPPIAIYSPHDFVLDTVCCCIIGGMRLYIELAVAFLCLVVQSFVDKPIIEWFAWTGLVIFSTAALWEFGNGRGWVRKERLRWCGILIGGFILATFLIPFSKDDMATKSADEALRGLTKGDELPTKRAISELVIDSSIEPPTIMPQANKVCPAKVARLARLRLKNAGTARITHAELVMIRGNDFEFPIKLPVSSTDSLFDCRYHAPAEVSVDLNPGDDAFFDAVVECNGRKCPEGSLAVPSVYEGRVRFYVPIVKNVERFSYFTVRASSNRAEAVTTAFDIVRGDDASILLKRRP</sequence>
<gene>
    <name evidence="2" type="ORF">Nkreftii_002716</name>
</gene>
<proteinExistence type="predicted"/>
<keyword evidence="1" id="KW-0812">Transmembrane</keyword>
<evidence type="ECO:0000256" key="1">
    <source>
        <dbReference type="SAM" id="Phobius"/>
    </source>
</evidence>